<dbReference type="KEGG" id="hir:HETIRDRAFT_409931"/>
<dbReference type="HOGENOM" id="CLU_2158755_0_0_1"/>
<dbReference type="OrthoDB" id="409122at2759"/>
<dbReference type="EMBL" id="KI925459">
    <property type="protein sequence ID" value="ETW80504.1"/>
    <property type="molecule type" value="Genomic_DNA"/>
</dbReference>
<organism evidence="2 3">
    <name type="scientific">Heterobasidion irregulare (strain TC 32-1)</name>
    <dbReference type="NCBI Taxonomy" id="747525"/>
    <lineage>
        <taxon>Eukaryota</taxon>
        <taxon>Fungi</taxon>
        <taxon>Dikarya</taxon>
        <taxon>Basidiomycota</taxon>
        <taxon>Agaricomycotina</taxon>
        <taxon>Agaricomycetes</taxon>
        <taxon>Russulales</taxon>
        <taxon>Bondarzewiaceae</taxon>
        <taxon>Heterobasidion</taxon>
        <taxon>Heterobasidion annosum species complex</taxon>
    </lineage>
</organism>
<keyword evidence="1" id="KW-0175">Coiled coil</keyword>
<dbReference type="Proteomes" id="UP000030671">
    <property type="component" value="Unassembled WGS sequence"/>
</dbReference>
<accession>W4K431</accession>
<dbReference type="GeneID" id="20672820"/>
<reference evidence="2 3" key="1">
    <citation type="journal article" date="2012" name="New Phytol.">
        <title>Insight into trade-off between wood decay and parasitism from the genome of a fungal forest pathogen.</title>
        <authorList>
            <person name="Olson A."/>
            <person name="Aerts A."/>
            <person name="Asiegbu F."/>
            <person name="Belbahri L."/>
            <person name="Bouzid O."/>
            <person name="Broberg A."/>
            <person name="Canback B."/>
            <person name="Coutinho P.M."/>
            <person name="Cullen D."/>
            <person name="Dalman K."/>
            <person name="Deflorio G."/>
            <person name="van Diepen L.T."/>
            <person name="Dunand C."/>
            <person name="Duplessis S."/>
            <person name="Durling M."/>
            <person name="Gonthier P."/>
            <person name="Grimwood J."/>
            <person name="Fossdal C.G."/>
            <person name="Hansson D."/>
            <person name="Henrissat B."/>
            <person name="Hietala A."/>
            <person name="Himmelstrand K."/>
            <person name="Hoffmeister D."/>
            <person name="Hogberg N."/>
            <person name="James T.Y."/>
            <person name="Karlsson M."/>
            <person name="Kohler A."/>
            <person name="Kues U."/>
            <person name="Lee Y.H."/>
            <person name="Lin Y.C."/>
            <person name="Lind M."/>
            <person name="Lindquist E."/>
            <person name="Lombard V."/>
            <person name="Lucas S."/>
            <person name="Lunden K."/>
            <person name="Morin E."/>
            <person name="Murat C."/>
            <person name="Park J."/>
            <person name="Raffaello T."/>
            <person name="Rouze P."/>
            <person name="Salamov A."/>
            <person name="Schmutz J."/>
            <person name="Solheim H."/>
            <person name="Stahlberg J."/>
            <person name="Velez H."/>
            <person name="de Vries R.P."/>
            <person name="Wiebenga A."/>
            <person name="Woodward S."/>
            <person name="Yakovlev I."/>
            <person name="Garbelotto M."/>
            <person name="Martin F."/>
            <person name="Grigoriev I.V."/>
            <person name="Stenlid J."/>
        </authorList>
    </citation>
    <scope>NUCLEOTIDE SEQUENCE [LARGE SCALE GENOMIC DNA]</scope>
    <source>
        <strain evidence="2 3">TC 32-1</strain>
    </source>
</reference>
<evidence type="ECO:0000313" key="3">
    <source>
        <dbReference type="Proteomes" id="UP000030671"/>
    </source>
</evidence>
<sequence length="111" mass="12475">MSTSSLSAQVSEANQACDELDDALAFLQDALEGVKQDVRRFRESMRDVELHGAASDQGQAADPEELQALRKLIRQMAADMVHTKYWTRWFAGELDMRRIATRRAQMGMDGA</sequence>
<evidence type="ECO:0000256" key="1">
    <source>
        <dbReference type="SAM" id="Coils"/>
    </source>
</evidence>
<name>W4K431_HETIT</name>
<dbReference type="InParanoid" id="W4K431"/>
<evidence type="ECO:0000313" key="2">
    <source>
        <dbReference type="EMBL" id="ETW80504.1"/>
    </source>
</evidence>
<feature type="coiled-coil region" evidence="1">
    <location>
        <begin position="10"/>
        <end position="44"/>
    </location>
</feature>
<dbReference type="RefSeq" id="XP_009547242.1">
    <property type="nucleotide sequence ID" value="XM_009548947.1"/>
</dbReference>
<dbReference type="AlphaFoldDB" id="W4K431"/>
<protein>
    <submittedName>
        <fullName evidence="2">Uncharacterized protein</fullName>
    </submittedName>
</protein>
<gene>
    <name evidence="2" type="ORF">HETIRDRAFT_409931</name>
</gene>
<keyword evidence="3" id="KW-1185">Reference proteome</keyword>
<proteinExistence type="predicted"/>